<evidence type="ECO:0000256" key="3">
    <source>
        <dbReference type="ARBA" id="ARBA00022475"/>
    </source>
</evidence>
<evidence type="ECO:0000256" key="12">
    <source>
        <dbReference type="NCBIfam" id="TIGR00437"/>
    </source>
</evidence>
<comment type="caution">
    <text evidence="15">The sequence shown here is derived from an EMBL/GenBank/DDBJ whole genome shotgun (WGS) entry which is preliminary data.</text>
</comment>
<dbReference type="Pfam" id="PF07670">
    <property type="entry name" value="Gate"/>
    <property type="match status" value="2"/>
</dbReference>
<organism evidence="15 16">
    <name type="scientific">Roseibium sediminicola</name>
    <dbReference type="NCBI Taxonomy" id="2933272"/>
    <lineage>
        <taxon>Bacteria</taxon>
        <taxon>Pseudomonadati</taxon>
        <taxon>Pseudomonadota</taxon>
        <taxon>Alphaproteobacteria</taxon>
        <taxon>Hyphomicrobiales</taxon>
        <taxon>Stappiaceae</taxon>
        <taxon>Roseibium</taxon>
    </lineage>
</organism>
<proteinExistence type="inferred from homology"/>
<dbReference type="InterPro" id="IPR050860">
    <property type="entry name" value="FeoB_GTPase"/>
</dbReference>
<dbReference type="EMBL" id="JALNMJ010000001">
    <property type="protein sequence ID" value="MCK7611124.1"/>
    <property type="molecule type" value="Genomic_DNA"/>
</dbReference>
<dbReference type="Proteomes" id="UP001431221">
    <property type="component" value="Unassembled WGS sequence"/>
</dbReference>
<dbReference type="Pfam" id="PF02421">
    <property type="entry name" value="FeoB_N"/>
    <property type="match status" value="1"/>
</dbReference>
<evidence type="ECO:0000256" key="2">
    <source>
        <dbReference type="ARBA" id="ARBA00022448"/>
    </source>
</evidence>
<keyword evidence="4 13" id="KW-0410">Iron transport</keyword>
<keyword evidence="10 13" id="KW-0342">GTP-binding</keyword>
<dbReference type="InterPro" id="IPR011642">
    <property type="entry name" value="Gate_dom"/>
</dbReference>
<reference evidence="15" key="1">
    <citation type="submission" date="2022-04" db="EMBL/GenBank/DDBJ databases">
        <title>Roseibium sp. CAU 1639 isolated from mud.</title>
        <authorList>
            <person name="Kim W."/>
        </authorList>
    </citation>
    <scope>NUCLEOTIDE SEQUENCE</scope>
    <source>
        <strain evidence="15">CAU 1639</strain>
    </source>
</reference>
<dbReference type="InterPro" id="IPR003373">
    <property type="entry name" value="Fe2_transport_prot-B"/>
</dbReference>
<dbReference type="Pfam" id="PF07664">
    <property type="entry name" value="FeoB_C"/>
    <property type="match status" value="1"/>
</dbReference>
<evidence type="ECO:0000256" key="1">
    <source>
        <dbReference type="ARBA" id="ARBA00004651"/>
    </source>
</evidence>
<dbReference type="Gene3D" id="3.40.50.300">
    <property type="entry name" value="P-loop containing nucleotide triphosphate hydrolases"/>
    <property type="match status" value="1"/>
</dbReference>
<feature type="transmembrane region" description="Helical" evidence="13">
    <location>
        <begin position="484"/>
        <end position="502"/>
    </location>
</feature>
<evidence type="ECO:0000313" key="16">
    <source>
        <dbReference type="Proteomes" id="UP001431221"/>
    </source>
</evidence>
<keyword evidence="11 13" id="KW-0472">Membrane</keyword>
<evidence type="ECO:0000256" key="6">
    <source>
        <dbReference type="ARBA" id="ARBA00022741"/>
    </source>
</evidence>
<dbReference type="SUPFAM" id="SSF52540">
    <property type="entry name" value="P-loop containing nucleoside triphosphate hydrolases"/>
    <property type="match status" value="1"/>
</dbReference>
<keyword evidence="2 13" id="KW-0813">Transport</keyword>
<evidence type="ECO:0000256" key="10">
    <source>
        <dbReference type="ARBA" id="ARBA00023134"/>
    </source>
</evidence>
<gene>
    <name evidence="15" type="primary">feoB</name>
    <name evidence="15" type="ORF">M0H32_03030</name>
</gene>
<keyword evidence="16" id="KW-1185">Reference proteome</keyword>
<keyword evidence="8 13" id="KW-0408">Iron</keyword>
<comment type="function">
    <text evidence="13">Probable transporter of a GTP-driven Fe(2+) uptake system.</text>
</comment>
<accession>A0ABT0GNX3</accession>
<comment type="subcellular location">
    <subcellularLocation>
        <location evidence="13">Cell inner membrane</location>
        <topology evidence="13">Multi-pass membrane protein</topology>
    </subcellularLocation>
    <subcellularLocation>
        <location evidence="1">Cell membrane</location>
        <topology evidence="1">Multi-pass membrane protein</topology>
    </subcellularLocation>
</comment>
<evidence type="ECO:0000256" key="11">
    <source>
        <dbReference type="ARBA" id="ARBA00023136"/>
    </source>
</evidence>
<sequence length="792" mass="83585">MGCSSCAASGCIKREILPCAPAQYRVFLLGPANSGKSTLFNMLTGSRQTIGNWPGVTVDRKSGTAEIQGLAVEFVDLPGISSLSAPQAERIDERVARDALTNVPHDALLIAVDLSAPHRGLSMLLQARGNGVPVIAVLTKADCWTAAAVDNAAAILTQELGVPAVPVSGRTLAGLDQLHAALVACLQAREGLSVIPASTALPARVASALEKMRQALEGGPEYENANTLAVARRLMERDWLTERRANADLLKIRDGLLDEAGPVDGVPADQYLTDAPLAEASALVRRIDMPAPVGRRFLSDRIDRIALSPLFGPALFLGVMYVLFFLTINVSGVFIDLFDGLGQAAFVETPALLFHWLGLSGSAADVAVGAVGTGIQTVGTFVPVVGFLFLCQIFLEESGYMTRAAVVADRLMRRLGLSGRAFLPLVLGFGCTIPAVLATRTLDTRAERILTSMMAPFMSCGARLPVYALFAAAFFPVGGQNVVFALYLIGIAAALFTGWMLAPRLTLQRPRPLAIELPIYQMPPLSRVLRLCWARIRQFVAEAGKTIVIVVALLSFLNSVGPDGSFGNEDNGTSILALTARQVTPVLEPMGVRADNWPAAVGLFTGMFAKETVVGTLQALYAAAEPADDAAPRPLETAETALRTLGASAAGLASALLDPLGLDVGDISSFEIAASEQDVPATVFAEMNRNFGSKAAAFAYLLAVLLYIPCVATLSAIAREIGAWWAAFAAGWTTIVAYAGATIAYQAGTFAQHPEASIGWLAGMGLLILLIFAVARCAGRAGPHWTTVLFRT</sequence>
<comment type="similarity">
    <text evidence="13">Belongs to the TRAFAC class TrmE-Era-EngA-EngB-Septin-like GTPase superfamily. FeoB GTPase (TC 9.A.8) family.</text>
</comment>
<name>A0ABT0GNX3_9HYPH</name>
<evidence type="ECO:0000256" key="5">
    <source>
        <dbReference type="ARBA" id="ARBA00022692"/>
    </source>
</evidence>
<feature type="transmembrane region" description="Helical" evidence="13">
    <location>
        <begin position="366"/>
        <end position="395"/>
    </location>
</feature>
<evidence type="ECO:0000256" key="7">
    <source>
        <dbReference type="ARBA" id="ARBA00022989"/>
    </source>
</evidence>
<feature type="domain" description="FeoB-type G" evidence="14">
    <location>
        <begin position="23"/>
        <end position="188"/>
    </location>
</feature>
<keyword evidence="7 13" id="KW-1133">Transmembrane helix</keyword>
<feature type="transmembrane region" description="Helical" evidence="13">
    <location>
        <begin position="697"/>
        <end position="718"/>
    </location>
</feature>
<feature type="transmembrane region" description="Helical" evidence="13">
    <location>
        <begin position="460"/>
        <end position="478"/>
    </location>
</feature>
<keyword evidence="9" id="KW-0406">Ion transport</keyword>
<evidence type="ECO:0000256" key="13">
    <source>
        <dbReference type="RuleBase" id="RU362098"/>
    </source>
</evidence>
<evidence type="ECO:0000256" key="9">
    <source>
        <dbReference type="ARBA" id="ARBA00023065"/>
    </source>
</evidence>
<evidence type="ECO:0000313" key="15">
    <source>
        <dbReference type="EMBL" id="MCK7611124.1"/>
    </source>
</evidence>
<dbReference type="PROSITE" id="PS51711">
    <property type="entry name" value="G_FEOB"/>
    <property type="match status" value="1"/>
</dbReference>
<dbReference type="InterPro" id="IPR027417">
    <property type="entry name" value="P-loop_NTPase"/>
</dbReference>
<keyword evidence="5 13" id="KW-0812">Transmembrane</keyword>
<dbReference type="PANTHER" id="PTHR43185:SF1">
    <property type="entry name" value="FE(2+) TRANSPORTER FEOB"/>
    <property type="match status" value="1"/>
</dbReference>
<feature type="transmembrane region" description="Helical" evidence="13">
    <location>
        <begin position="421"/>
        <end position="439"/>
    </location>
</feature>
<protein>
    <recommendedName>
        <fullName evidence="12 13">Ferrous iron transport protein B</fullName>
    </recommendedName>
</protein>
<feature type="transmembrane region" description="Helical" evidence="13">
    <location>
        <begin position="724"/>
        <end position="745"/>
    </location>
</feature>
<keyword evidence="6" id="KW-0547">Nucleotide-binding</keyword>
<evidence type="ECO:0000256" key="8">
    <source>
        <dbReference type="ARBA" id="ARBA00023004"/>
    </source>
</evidence>
<evidence type="ECO:0000259" key="14">
    <source>
        <dbReference type="PROSITE" id="PS51711"/>
    </source>
</evidence>
<dbReference type="RefSeq" id="WP_248150503.1">
    <property type="nucleotide sequence ID" value="NZ_JALNMJ010000001.1"/>
</dbReference>
<dbReference type="InterPro" id="IPR011640">
    <property type="entry name" value="Fe2_transport_prot_B_C"/>
</dbReference>
<keyword evidence="3" id="KW-1003">Cell membrane</keyword>
<feature type="transmembrane region" description="Helical" evidence="13">
    <location>
        <begin position="757"/>
        <end position="775"/>
    </location>
</feature>
<dbReference type="PANTHER" id="PTHR43185">
    <property type="entry name" value="FERROUS IRON TRANSPORT PROTEIN B"/>
    <property type="match status" value="1"/>
</dbReference>
<evidence type="ECO:0000256" key="4">
    <source>
        <dbReference type="ARBA" id="ARBA00022496"/>
    </source>
</evidence>
<feature type="transmembrane region" description="Helical" evidence="13">
    <location>
        <begin position="305"/>
        <end position="328"/>
    </location>
</feature>
<dbReference type="NCBIfam" id="TIGR00437">
    <property type="entry name" value="feoB"/>
    <property type="match status" value="1"/>
</dbReference>
<dbReference type="InterPro" id="IPR030389">
    <property type="entry name" value="G_FEOB_dom"/>
</dbReference>